<dbReference type="GO" id="GO:0046047">
    <property type="term" value="P:TTP catabolic process"/>
    <property type="evidence" value="ECO:0007669"/>
    <property type="project" value="TreeGrafter"/>
</dbReference>
<dbReference type="AlphaFoldDB" id="A0A645CS93"/>
<evidence type="ECO:0000313" key="3">
    <source>
        <dbReference type="EMBL" id="MPM79779.1"/>
    </source>
</evidence>
<dbReference type="PANTHER" id="PTHR30522">
    <property type="entry name" value="NUCLEOSIDE TRIPHOSPHATE PYROPHOSPHOHYDROLASE"/>
    <property type="match status" value="1"/>
</dbReference>
<dbReference type="GO" id="GO:0046081">
    <property type="term" value="P:dUTP catabolic process"/>
    <property type="evidence" value="ECO:0007669"/>
    <property type="project" value="TreeGrafter"/>
</dbReference>
<dbReference type="GO" id="GO:0046061">
    <property type="term" value="P:dATP catabolic process"/>
    <property type="evidence" value="ECO:0007669"/>
    <property type="project" value="TreeGrafter"/>
</dbReference>
<organism evidence="3">
    <name type="scientific">bioreactor metagenome</name>
    <dbReference type="NCBI Taxonomy" id="1076179"/>
    <lineage>
        <taxon>unclassified sequences</taxon>
        <taxon>metagenomes</taxon>
        <taxon>ecological metagenomes</taxon>
    </lineage>
</organism>
<dbReference type="PANTHER" id="PTHR30522:SF0">
    <property type="entry name" value="NUCLEOSIDE TRIPHOSPHATE PYROPHOSPHOHYDROLASE"/>
    <property type="match status" value="1"/>
</dbReference>
<dbReference type="CDD" id="cd11528">
    <property type="entry name" value="NTP-PPase_MazG_Nterm"/>
    <property type="match status" value="1"/>
</dbReference>
<evidence type="ECO:0000259" key="2">
    <source>
        <dbReference type="Pfam" id="PF03819"/>
    </source>
</evidence>
<dbReference type="NCBIfam" id="TIGR00444">
    <property type="entry name" value="mazG"/>
    <property type="match status" value="1"/>
</dbReference>
<name>A0A645CS93_9ZZZZ</name>
<dbReference type="InterPro" id="IPR048015">
    <property type="entry name" value="NTP-PPase_MazG-like_N"/>
</dbReference>
<keyword evidence="1" id="KW-0175">Coiled coil</keyword>
<dbReference type="InterPro" id="IPR011551">
    <property type="entry name" value="NTP_PyrPHydrolase_MazG"/>
</dbReference>
<dbReference type="InterPro" id="IPR048011">
    <property type="entry name" value="NTP-PPase_MazG-like_C"/>
</dbReference>
<proteinExistence type="predicted"/>
<dbReference type="CDD" id="cd11529">
    <property type="entry name" value="NTP-PPase_MazG_Cterm"/>
    <property type="match status" value="1"/>
</dbReference>
<feature type="domain" description="NTP pyrophosphohydrolase MazG-like" evidence="2">
    <location>
        <begin position="277"/>
        <end position="332"/>
    </location>
</feature>
<reference evidence="3" key="1">
    <citation type="submission" date="2019-08" db="EMBL/GenBank/DDBJ databases">
        <authorList>
            <person name="Kucharzyk K."/>
            <person name="Murdoch R.W."/>
            <person name="Higgins S."/>
            <person name="Loffler F."/>
        </authorList>
    </citation>
    <scope>NUCLEOTIDE SEQUENCE</scope>
</reference>
<dbReference type="GO" id="GO:0047429">
    <property type="term" value="F:nucleoside triphosphate diphosphatase activity"/>
    <property type="evidence" value="ECO:0007669"/>
    <property type="project" value="InterPro"/>
</dbReference>
<dbReference type="NCBIfam" id="NF007113">
    <property type="entry name" value="PRK09562.1"/>
    <property type="match status" value="1"/>
</dbReference>
<accession>A0A645CS93</accession>
<comment type="caution">
    <text evidence="3">The sequence shown here is derived from an EMBL/GenBank/DDBJ whole genome shotgun (WGS) entry which is preliminary data.</text>
</comment>
<dbReference type="Gene3D" id="1.10.287.1080">
    <property type="entry name" value="MazG-like"/>
    <property type="match status" value="2"/>
</dbReference>
<gene>
    <name evidence="3" type="ORF">SDC9_126821</name>
</gene>
<dbReference type="InterPro" id="IPR004518">
    <property type="entry name" value="MazG-like_dom"/>
</dbReference>
<dbReference type="Pfam" id="PF03819">
    <property type="entry name" value="MazG"/>
    <property type="match status" value="2"/>
</dbReference>
<dbReference type="GO" id="GO:0046052">
    <property type="term" value="P:UTP catabolic process"/>
    <property type="evidence" value="ECO:0007669"/>
    <property type="project" value="TreeGrafter"/>
</dbReference>
<feature type="domain" description="NTP pyrophosphohydrolase MazG-like" evidence="2">
    <location>
        <begin position="136"/>
        <end position="209"/>
    </location>
</feature>
<dbReference type="GO" id="GO:0006950">
    <property type="term" value="P:response to stress"/>
    <property type="evidence" value="ECO:0007669"/>
    <property type="project" value="UniProtKB-ARBA"/>
</dbReference>
<dbReference type="GO" id="GO:0006203">
    <property type="term" value="P:dGTP catabolic process"/>
    <property type="evidence" value="ECO:0007669"/>
    <property type="project" value="TreeGrafter"/>
</dbReference>
<dbReference type="SUPFAM" id="SSF101386">
    <property type="entry name" value="all-alpha NTP pyrophosphatases"/>
    <property type="match status" value="2"/>
</dbReference>
<feature type="coiled-coil region" evidence="1">
    <location>
        <begin position="271"/>
        <end position="298"/>
    </location>
</feature>
<dbReference type="EMBL" id="VSSQ01029590">
    <property type="protein sequence ID" value="MPM79779.1"/>
    <property type="molecule type" value="Genomic_DNA"/>
</dbReference>
<evidence type="ECO:0000256" key="1">
    <source>
        <dbReference type="SAM" id="Coils"/>
    </source>
</evidence>
<dbReference type="GO" id="GO:0046076">
    <property type="term" value="P:dTTP catabolic process"/>
    <property type="evidence" value="ECO:0007669"/>
    <property type="project" value="TreeGrafter"/>
</dbReference>
<protein>
    <recommendedName>
        <fullName evidence="2">NTP pyrophosphohydrolase MazG-like domain-containing protein</fullName>
    </recommendedName>
</protein>
<dbReference type="FunFam" id="1.10.287.1080:FF:000001">
    <property type="entry name" value="Nucleoside triphosphate pyrophosphohydrolase"/>
    <property type="match status" value="1"/>
</dbReference>
<sequence>MDVLPHLSTGAVAFPEREPAFAISAHDLPEQIDPEQSYVVEEIDSRMIAGEVKLFLSEFFPDESPATLASIGTDGVYGSYDIKLCELDRQKHYDATTILYIPKTEYESRTRHGFDDVMRIVRRLRAPNGCPWDREQTHESLKNALLEESYELIDAIDEDDDAHICEEMGDVLLQFALHAAIAEEQSAFTARDACTELVEKLIYRHPHVFGDIRVSGSDEVLKNWDALKMSQRKQTTQTEVLKSVPKSFPALLRSRKVQKKAADVGFDWESAQQAFFKIAEETEELREAMEQGSHIEEEMGDLLFAVVNVARLLKLEPEFLLMQATDKFINRFETMESLAKSRGNELKDLSFFEQDRLWDEAKKCRITE</sequence>